<feature type="coiled-coil region" evidence="1">
    <location>
        <begin position="44"/>
        <end position="78"/>
    </location>
</feature>
<protein>
    <submittedName>
        <fullName evidence="2">Uncharacterized protein</fullName>
    </submittedName>
</protein>
<proteinExistence type="predicted"/>
<evidence type="ECO:0000256" key="1">
    <source>
        <dbReference type="SAM" id="Coils"/>
    </source>
</evidence>
<reference evidence="2" key="1">
    <citation type="submission" date="2021-01" db="EMBL/GenBank/DDBJ databases">
        <authorList>
            <person name="Corre E."/>
            <person name="Pelletier E."/>
            <person name="Niang G."/>
            <person name="Scheremetjew M."/>
            <person name="Finn R."/>
            <person name="Kale V."/>
            <person name="Holt S."/>
            <person name="Cochrane G."/>
            <person name="Meng A."/>
            <person name="Brown T."/>
            <person name="Cohen L."/>
        </authorList>
    </citation>
    <scope>NUCLEOTIDE SEQUENCE</scope>
    <source>
        <strain evidence="2">CCMP219</strain>
    </source>
</reference>
<keyword evidence="1" id="KW-0175">Coiled coil</keyword>
<organism evidence="2">
    <name type="scientific">Chlamydomonas euryale</name>
    <dbReference type="NCBI Taxonomy" id="1486919"/>
    <lineage>
        <taxon>Eukaryota</taxon>
        <taxon>Viridiplantae</taxon>
        <taxon>Chlorophyta</taxon>
        <taxon>core chlorophytes</taxon>
        <taxon>Chlorophyceae</taxon>
        <taxon>CS clade</taxon>
        <taxon>Chlamydomonadales</taxon>
        <taxon>Chlamydomonadaceae</taxon>
        <taxon>Chlamydomonas</taxon>
    </lineage>
</organism>
<gene>
    <name evidence="2" type="ORF">CEUR00632_LOCUS57</name>
</gene>
<evidence type="ECO:0000313" key="2">
    <source>
        <dbReference type="EMBL" id="CAD8280022.1"/>
    </source>
</evidence>
<dbReference type="EMBL" id="HBEC01000119">
    <property type="protein sequence ID" value="CAD8280022.1"/>
    <property type="molecule type" value="Transcribed_RNA"/>
</dbReference>
<accession>A0A7R9V1R6</accession>
<dbReference type="AlphaFoldDB" id="A0A7R9V1R6"/>
<name>A0A7R9V1R6_9CHLO</name>
<sequence>MAEEIRTLEVSLSEADGRASAAEARLAAKDQKLKDAVSDFRRIKEDMISRMKEKDRLLAEAREQADALEAELRELKAASGMAGGVPCQNIPPDRSEWHQLQQQQKQQGWGWIAASPRRSTAGRPSKIGLLLPGAAAADRLAKGAIAAALAELWAEQGENSSGGGNGNGI</sequence>